<accession>A0A5B7G8V9</accession>
<evidence type="ECO:0000256" key="1">
    <source>
        <dbReference type="SAM" id="MobiDB-lite"/>
    </source>
</evidence>
<evidence type="ECO:0000313" key="3">
    <source>
        <dbReference type="Proteomes" id="UP000324222"/>
    </source>
</evidence>
<protein>
    <submittedName>
        <fullName evidence="2">Uncharacterized protein</fullName>
    </submittedName>
</protein>
<dbReference type="Proteomes" id="UP000324222">
    <property type="component" value="Unassembled WGS sequence"/>
</dbReference>
<proteinExistence type="predicted"/>
<reference evidence="2 3" key="1">
    <citation type="submission" date="2019-05" db="EMBL/GenBank/DDBJ databases">
        <title>Another draft genome of Portunus trituberculatus and its Hox gene families provides insights of decapod evolution.</title>
        <authorList>
            <person name="Jeong J.-H."/>
            <person name="Song I."/>
            <person name="Kim S."/>
            <person name="Choi T."/>
            <person name="Kim D."/>
            <person name="Ryu S."/>
            <person name="Kim W."/>
        </authorList>
    </citation>
    <scope>NUCLEOTIDE SEQUENCE [LARGE SCALE GENOMIC DNA]</scope>
    <source>
        <tissue evidence="2">Muscle</tissue>
    </source>
</reference>
<organism evidence="2 3">
    <name type="scientific">Portunus trituberculatus</name>
    <name type="common">Swimming crab</name>
    <name type="synonym">Neptunus trituberculatus</name>
    <dbReference type="NCBI Taxonomy" id="210409"/>
    <lineage>
        <taxon>Eukaryota</taxon>
        <taxon>Metazoa</taxon>
        <taxon>Ecdysozoa</taxon>
        <taxon>Arthropoda</taxon>
        <taxon>Crustacea</taxon>
        <taxon>Multicrustacea</taxon>
        <taxon>Malacostraca</taxon>
        <taxon>Eumalacostraca</taxon>
        <taxon>Eucarida</taxon>
        <taxon>Decapoda</taxon>
        <taxon>Pleocyemata</taxon>
        <taxon>Brachyura</taxon>
        <taxon>Eubrachyura</taxon>
        <taxon>Portunoidea</taxon>
        <taxon>Portunidae</taxon>
        <taxon>Portuninae</taxon>
        <taxon>Portunus</taxon>
    </lineage>
</organism>
<evidence type="ECO:0000313" key="2">
    <source>
        <dbReference type="EMBL" id="MPC56690.1"/>
    </source>
</evidence>
<comment type="caution">
    <text evidence="2">The sequence shown here is derived from an EMBL/GenBank/DDBJ whole genome shotgun (WGS) entry which is preliminary data.</text>
</comment>
<feature type="region of interest" description="Disordered" evidence="1">
    <location>
        <begin position="142"/>
        <end position="163"/>
    </location>
</feature>
<dbReference type="AlphaFoldDB" id="A0A5B7G8V9"/>
<sequence>MTKEGLTGAVFPSFINSNVPLPAPTPLVAFPPALPISSDPRLHKPSTTTTAITTTASACLHHHHHHRHSSLPAVIFTLPIFSAAFQDYLFKLGGAVIDHPSKLQYLMPPDIIRSFLCGGKWMEVQWILRAWATDSRQTRRERAAKPPCLARGARTDVANETSL</sequence>
<keyword evidence="3" id="KW-1185">Reference proteome</keyword>
<name>A0A5B7G8V9_PORTR</name>
<gene>
    <name evidence="2" type="ORF">E2C01_050655</name>
</gene>
<dbReference type="EMBL" id="VSRR010014165">
    <property type="protein sequence ID" value="MPC56690.1"/>
    <property type="molecule type" value="Genomic_DNA"/>
</dbReference>